<dbReference type="Pfam" id="PF03134">
    <property type="entry name" value="TB2_DP1_HVA22"/>
    <property type="match status" value="1"/>
</dbReference>
<dbReference type="PANTHER" id="PTHR12300">
    <property type="entry name" value="HVA22-LIKE PROTEINS"/>
    <property type="match status" value="1"/>
</dbReference>
<feature type="transmembrane region" description="Helical" evidence="6">
    <location>
        <begin position="39"/>
        <end position="69"/>
    </location>
</feature>
<evidence type="ECO:0000256" key="4">
    <source>
        <dbReference type="ARBA" id="ARBA00022989"/>
    </source>
</evidence>
<comment type="subcellular location">
    <subcellularLocation>
        <location evidence="1 6">Membrane</location>
        <topology evidence="1 6">Multi-pass membrane protein</topology>
    </subcellularLocation>
</comment>
<keyword evidence="8" id="KW-1185">Reference proteome</keyword>
<dbReference type="Proteomes" id="UP001152759">
    <property type="component" value="Chromosome 5"/>
</dbReference>
<dbReference type="PANTHER" id="PTHR12300:SF161">
    <property type="entry name" value="RECEPTOR EXPRESSION-ENHANCING PROTEIN"/>
    <property type="match status" value="1"/>
</dbReference>
<dbReference type="KEGG" id="btab:109042132"/>
<evidence type="ECO:0000256" key="1">
    <source>
        <dbReference type="ARBA" id="ARBA00004141"/>
    </source>
</evidence>
<reference evidence="7" key="1">
    <citation type="submission" date="2021-12" db="EMBL/GenBank/DDBJ databases">
        <authorList>
            <person name="King R."/>
        </authorList>
    </citation>
    <scope>NUCLEOTIDE SEQUENCE</scope>
</reference>
<keyword evidence="5 6" id="KW-0472">Membrane</keyword>
<evidence type="ECO:0000256" key="5">
    <source>
        <dbReference type="ARBA" id="ARBA00023136"/>
    </source>
</evidence>
<proteinExistence type="inferred from homology"/>
<gene>
    <name evidence="7" type="ORF">BEMITA_LOCUS8832</name>
</gene>
<dbReference type="AlphaFoldDB" id="A0A9P0CC93"/>
<evidence type="ECO:0000256" key="3">
    <source>
        <dbReference type="ARBA" id="ARBA00022692"/>
    </source>
</evidence>
<name>A0A9P0CC93_BEMTA</name>
<sequence>MIKVQEIKDQVDKSLTDESKPWTPIFALLESKTGVKRSYLFSGFVGFVVLYLIFGYAAQLVCNIIGFVYPAYCSIRALESPNKEDDTKWLTYWTVFAFLSIVEFPSEIILRVIPVYWLLKCIFFIWCYLPIENNGSIILYRRLVRPMYLKYQNNIEDVTSKLTSQATKYIAKNLFEDGKKGE</sequence>
<evidence type="ECO:0000313" key="7">
    <source>
        <dbReference type="EMBL" id="CAH0772195.1"/>
    </source>
</evidence>
<accession>A0A9P0CC93</accession>
<keyword evidence="3 6" id="KW-0812">Transmembrane</keyword>
<organism evidence="7 8">
    <name type="scientific">Bemisia tabaci</name>
    <name type="common">Sweetpotato whitefly</name>
    <name type="synonym">Aleurodes tabaci</name>
    <dbReference type="NCBI Taxonomy" id="7038"/>
    <lineage>
        <taxon>Eukaryota</taxon>
        <taxon>Metazoa</taxon>
        <taxon>Ecdysozoa</taxon>
        <taxon>Arthropoda</taxon>
        <taxon>Hexapoda</taxon>
        <taxon>Insecta</taxon>
        <taxon>Pterygota</taxon>
        <taxon>Neoptera</taxon>
        <taxon>Paraneoptera</taxon>
        <taxon>Hemiptera</taxon>
        <taxon>Sternorrhyncha</taxon>
        <taxon>Aleyrodoidea</taxon>
        <taxon>Aleyrodidae</taxon>
        <taxon>Aleyrodinae</taxon>
        <taxon>Bemisia</taxon>
    </lineage>
</organism>
<evidence type="ECO:0000313" key="8">
    <source>
        <dbReference type="Proteomes" id="UP001152759"/>
    </source>
</evidence>
<evidence type="ECO:0000256" key="2">
    <source>
        <dbReference type="ARBA" id="ARBA00008573"/>
    </source>
</evidence>
<protein>
    <recommendedName>
        <fullName evidence="6">Receptor expression-enhancing protein</fullName>
    </recommendedName>
</protein>
<dbReference type="GO" id="GO:0016020">
    <property type="term" value="C:membrane"/>
    <property type="evidence" value="ECO:0007669"/>
    <property type="project" value="UniProtKB-SubCell"/>
</dbReference>
<dbReference type="EMBL" id="OU963866">
    <property type="protein sequence ID" value="CAH0772195.1"/>
    <property type="molecule type" value="Genomic_DNA"/>
</dbReference>
<feature type="transmembrane region" description="Helical" evidence="6">
    <location>
        <begin position="116"/>
        <end position="140"/>
    </location>
</feature>
<comment type="similarity">
    <text evidence="2 6">Belongs to the DP1 family.</text>
</comment>
<keyword evidence="4 6" id="KW-1133">Transmembrane helix</keyword>
<evidence type="ECO:0000256" key="6">
    <source>
        <dbReference type="RuleBase" id="RU362006"/>
    </source>
</evidence>
<dbReference type="InterPro" id="IPR004345">
    <property type="entry name" value="TB2_DP1_HVA22"/>
</dbReference>